<organism evidence="12 13">
    <name type="scientific">Nesterenkonia jeotgali</name>
    <dbReference type="NCBI Taxonomy" id="317018"/>
    <lineage>
        <taxon>Bacteria</taxon>
        <taxon>Bacillati</taxon>
        <taxon>Actinomycetota</taxon>
        <taxon>Actinomycetes</taxon>
        <taxon>Micrococcales</taxon>
        <taxon>Micrococcaceae</taxon>
        <taxon>Nesterenkonia</taxon>
    </lineage>
</organism>
<dbReference type="SMART" id="SM00382">
    <property type="entry name" value="AAA"/>
    <property type="match status" value="2"/>
</dbReference>
<evidence type="ECO:0000256" key="9">
    <source>
        <dbReference type="SAM" id="MobiDB-lite"/>
    </source>
</evidence>
<accession>A0A839FYF2</accession>
<feature type="domain" description="ABC transporter" evidence="11">
    <location>
        <begin position="330"/>
        <end position="591"/>
    </location>
</feature>
<feature type="transmembrane region" description="Helical" evidence="10">
    <location>
        <begin position="686"/>
        <end position="708"/>
    </location>
</feature>
<evidence type="ECO:0000256" key="3">
    <source>
        <dbReference type="ARBA" id="ARBA00022448"/>
    </source>
</evidence>
<dbReference type="Gene3D" id="3.40.50.300">
    <property type="entry name" value="P-loop containing nucleotide triphosphate hydrolases"/>
    <property type="match status" value="2"/>
</dbReference>
<keyword evidence="4 10" id="KW-0812">Transmembrane</keyword>
<dbReference type="SUPFAM" id="SSF52540">
    <property type="entry name" value="P-loop containing nucleoside triphosphate hydrolases"/>
    <property type="match status" value="2"/>
</dbReference>
<reference evidence="12 13" key="1">
    <citation type="submission" date="2020-08" db="EMBL/GenBank/DDBJ databases">
        <title>Sequencing the genomes of 1000 actinobacteria strains.</title>
        <authorList>
            <person name="Klenk H.-P."/>
        </authorList>
    </citation>
    <scope>NUCLEOTIDE SEQUENCE [LARGE SCALE GENOMIC DNA]</scope>
    <source>
        <strain evidence="12 13">DSM 19081</strain>
    </source>
</reference>
<feature type="transmembrane region" description="Helical" evidence="10">
    <location>
        <begin position="648"/>
        <end position="666"/>
    </location>
</feature>
<dbReference type="GO" id="GO:0005524">
    <property type="term" value="F:ATP binding"/>
    <property type="evidence" value="ECO:0007669"/>
    <property type="project" value="UniProtKB-KW"/>
</dbReference>
<dbReference type="PROSITE" id="PS50893">
    <property type="entry name" value="ABC_TRANSPORTER_2"/>
    <property type="match status" value="2"/>
</dbReference>
<feature type="region of interest" description="Disordered" evidence="9">
    <location>
        <begin position="284"/>
        <end position="321"/>
    </location>
</feature>
<feature type="compositionally biased region" description="Basic and acidic residues" evidence="9">
    <location>
        <begin position="312"/>
        <end position="321"/>
    </location>
</feature>
<dbReference type="PANTHER" id="PTHR43553:SF24">
    <property type="entry name" value="ENERGY-COUPLING FACTOR TRANSPORTER ATP-BINDING PROTEIN ECFA1"/>
    <property type="match status" value="1"/>
</dbReference>
<protein>
    <submittedName>
        <fullName evidence="12">Energy-coupling factor transport system ATP-binding protein</fullName>
        <ecNumber evidence="12">3.6.3.-</ecNumber>
    </submittedName>
</protein>
<name>A0A839FYF2_9MICC</name>
<evidence type="ECO:0000256" key="2">
    <source>
        <dbReference type="ARBA" id="ARBA00005417"/>
    </source>
</evidence>
<evidence type="ECO:0000256" key="8">
    <source>
        <dbReference type="ARBA" id="ARBA00023136"/>
    </source>
</evidence>
<dbReference type="InterPro" id="IPR015856">
    <property type="entry name" value="ABC_transpr_CbiO/EcfA_su"/>
</dbReference>
<comment type="similarity">
    <text evidence="2">Belongs to the ABC transporter superfamily.</text>
</comment>
<dbReference type="InterPro" id="IPR003439">
    <property type="entry name" value="ABC_transporter-like_ATP-bd"/>
</dbReference>
<feature type="compositionally biased region" description="Basic and acidic residues" evidence="9">
    <location>
        <begin position="8"/>
        <end position="19"/>
    </location>
</feature>
<dbReference type="AlphaFoldDB" id="A0A839FYF2"/>
<evidence type="ECO:0000256" key="4">
    <source>
        <dbReference type="ARBA" id="ARBA00022692"/>
    </source>
</evidence>
<feature type="transmembrane region" description="Helical" evidence="10">
    <location>
        <begin position="604"/>
        <end position="636"/>
    </location>
</feature>
<proteinExistence type="inferred from homology"/>
<dbReference type="EC" id="3.6.3.-" evidence="12"/>
<dbReference type="Proteomes" id="UP000546252">
    <property type="component" value="Unassembled WGS sequence"/>
</dbReference>
<sequence length="845" mass="88863">MGEPAGRPVRDHPVRDHPAPEAAPGLTATSPGHRERGVAVTAQRWSWTHSERPHPAVKDLDLRIQPGEKVLLAGPSGAGKSTLLHALAGVLHDEEAEAHGTLLLDGVPPEKARGRAGLMQQDPESQVVLSRLGDDVAFAAENLSVPREQIWQRVQAALSDVGLQELGLDHPSAKLSGGQKQRLALAGILAMRPGLLLLDEPTANLDPEGVRQVRDAVLAAAAATGATVILVEHRLEVWAEHMDTLLILETGGGIRGRRRAGDIFTDAPLREELGEMGLWVPGRDPLQGLPPWRQGSRDHHDGAGQHDAAPGMEHRAEPSAAEKGEPLLLAQGLAVGRHSPKAGWRRAHPAPPTLTDLDLVIRRGQSVGITGANGAGKSTLLLTLAGLLPAHAGGVSATTELTGSGPGALGTTDPHQWRSAELIARIGVVFQEPEHQFVRSTVREELALGAEQARVPGGTDRLFSEQQVQERVAELLERLGLTELAEANPFTLSGGEKRRLSVGTVLSAGPEVLMLDEPTFGQDARTFAELILLLREHLDSGGTVLAVTHDAAFLRGVDARELNIQAPDSGGPADPPRSEAPGGELFGAQRSLSWLGRRNALAKLLAVFLITAALVMTIDVVSSGVVILASLALLPLAGIRPAGFLRRIWPFALGALVAAWGTAIASEESGPVVADLGFTTISEGSIALGLALGARAFAIVLPSVIVFSTTDPTDLADSLAQQLRLPARFVLGALAAMRLLGLLAEHWTTLGHARRARGVTAQGGLFRRMRSTASQGFGLLVQAIRLATRLAVTMESRGFGAGARSWARPARFSLADAPVILGGAAIGALAVGAAILSGTWNLVWT</sequence>
<feature type="domain" description="ABC transporter" evidence="11">
    <location>
        <begin position="40"/>
        <end position="276"/>
    </location>
</feature>
<dbReference type="PANTHER" id="PTHR43553">
    <property type="entry name" value="HEAVY METAL TRANSPORTER"/>
    <property type="match status" value="1"/>
</dbReference>
<comment type="subcellular location">
    <subcellularLocation>
        <location evidence="1">Membrane</location>
        <topology evidence="1">Multi-pass membrane protein</topology>
    </subcellularLocation>
</comment>
<dbReference type="GO" id="GO:0042626">
    <property type="term" value="F:ATPase-coupled transmembrane transporter activity"/>
    <property type="evidence" value="ECO:0007669"/>
    <property type="project" value="TreeGrafter"/>
</dbReference>
<keyword evidence="6 12" id="KW-0067">ATP-binding</keyword>
<feature type="region of interest" description="Disordered" evidence="9">
    <location>
        <begin position="1"/>
        <end position="35"/>
    </location>
</feature>
<evidence type="ECO:0000313" key="13">
    <source>
        <dbReference type="Proteomes" id="UP000546252"/>
    </source>
</evidence>
<gene>
    <name evidence="12" type="ORF">HNR24_001700</name>
</gene>
<evidence type="ECO:0000256" key="5">
    <source>
        <dbReference type="ARBA" id="ARBA00022741"/>
    </source>
</evidence>
<dbReference type="PROSITE" id="PS00211">
    <property type="entry name" value="ABC_TRANSPORTER_1"/>
    <property type="match status" value="2"/>
</dbReference>
<dbReference type="InterPro" id="IPR003593">
    <property type="entry name" value="AAA+_ATPase"/>
</dbReference>
<comment type="caution">
    <text evidence="12">The sequence shown here is derived from an EMBL/GenBank/DDBJ whole genome shotgun (WGS) entry which is preliminary data.</text>
</comment>
<dbReference type="Pfam" id="PF00005">
    <property type="entry name" value="ABC_tran"/>
    <property type="match status" value="2"/>
</dbReference>
<evidence type="ECO:0000313" key="12">
    <source>
        <dbReference type="EMBL" id="MBA8921767.1"/>
    </source>
</evidence>
<evidence type="ECO:0000256" key="10">
    <source>
        <dbReference type="SAM" id="Phobius"/>
    </source>
</evidence>
<dbReference type="Pfam" id="PF02361">
    <property type="entry name" value="CbiQ"/>
    <property type="match status" value="1"/>
</dbReference>
<dbReference type="GO" id="GO:0016887">
    <property type="term" value="F:ATP hydrolysis activity"/>
    <property type="evidence" value="ECO:0007669"/>
    <property type="project" value="InterPro"/>
</dbReference>
<dbReference type="GO" id="GO:0043190">
    <property type="term" value="C:ATP-binding cassette (ABC) transporter complex"/>
    <property type="evidence" value="ECO:0007669"/>
    <property type="project" value="TreeGrafter"/>
</dbReference>
<dbReference type="InterPro" id="IPR003339">
    <property type="entry name" value="ABC/ECF_trnsptr_transmembrane"/>
</dbReference>
<evidence type="ECO:0000259" key="11">
    <source>
        <dbReference type="PROSITE" id="PS50893"/>
    </source>
</evidence>
<dbReference type="CDD" id="cd16914">
    <property type="entry name" value="EcfT"/>
    <property type="match status" value="1"/>
</dbReference>
<dbReference type="InterPro" id="IPR017871">
    <property type="entry name" value="ABC_transporter-like_CS"/>
</dbReference>
<dbReference type="InterPro" id="IPR050095">
    <property type="entry name" value="ECF_ABC_transporter_ATP-bd"/>
</dbReference>
<keyword evidence="5" id="KW-0547">Nucleotide-binding</keyword>
<dbReference type="EMBL" id="JACJIH010000001">
    <property type="protein sequence ID" value="MBA8921767.1"/>
    <property type="molecule type" value="Genomic_DNA"/>
</dbReference>
<keyword evidence="7 10" id="KW-1133">Transmembrane helix</keyword>
<keyword evidence="12" id="KW-0378">Hydrolase</keyword>
<evidence type="ECO:0000256" key="7">
    <source>
        <dbReference type="ARBA" id="ARBA00022989"/>
    </source>
</evidence>
<keyword evidence="8 10" id="KW-0472">Membrane</keyword>
<dbReference type="CDD" id="cd03225">
    <property type="entry name" value="ABC_cobalt_CbiO_domain1"/>
    <property type="match status" value="2"/>
</dbReference>
<dbReference type="InterPro" id="IPR027417">
    <property type="entry name" value="P-loop_NTPase"/>
</dbReference>
<evidence type="ECO:0000256" key="1">
    <source>
        <dbReference type="ARBA" id="ARBA00004141"/>
    </source>
</evidence>
<evidence type="ECO:0000256" key="6">
    <source>
        <dbReference type="ARBA" id="ARBA00022840"/>
    </source>
</evidence>
<keyword evidence="3" id="KW-0813">Transport</keyword>
<feature type="transmembrane region" description="Helical" evidence="10">
    <location>
        <begin position="819"/>
        <end position="843"/>
    </location>
</feature>
<feature type="compositionally biased region" description="Basic and acidic residues" evidence="9">
    <location>
        <begin position="295"/>
        <end position="304"/>
    </location>
</feature>